<dbReference type="EMBL" id="JBHTCC010000001">
    <property type="protein sequence ID" value="MFC7297035.1"/>
    <property type="molecule type" value="Genomic_DNA"/>
</dbReference>
<dbReference type="RefSeq" id="WP_382232213.1">
    <property type="nucleotide sequence ID" value="NZ_JBHTCC010000001.1"/>
</dbReference>
<dbReference type="Proteomes" id="UP001596379">
    <property type="component" value="Unassembled WGS sequence"/>
</dbReference>
<keyword evidence="3" id="KW-1185">Reference proteome</keyword>
<proteinExistence type="predicted"/>
<organism evidence="2 3">
    <name type="scientific">Herminiimonas aquatilis</name>
    <dbReference type="NCBI Taxonomy" id="345342"/>
    <lineage>
        <taxon>Bacteria</taxon>
        <taxon>Pseudomonadati</taxon>
        <taxon>Pseudomonadota</taxon>
        <taxon>Betaproteobacteria</taxon>
        <taxon>Burkholderiales</taxon>
        <taxon>Oxalobacteraceae</taxon>
        <taxon>Herminiimonas</taxon>
    </lineage>
</organism>
<feature type="region of interest" description="Disordered" evidence="1">
    <location>
        <begin position="59"/>
        <end position="82"/>
    </location>
</feature>
<gene>
    <name evidence="2" type="ORF">ACFQO0_01135</name>
</gene>
<evidence type="ECO:0000313" key="3">
    <source>
        <dbReference type="Proteomes" id="UP001596379"/>
    </source>
</evidence>
<accession>A0ABW2J212</accession>
<evidence type="ECO:0000256" key="1">
    <source>
        <dbReference type="SAM" id="MobiDB-lite"/>
    </source>
</evidence>
<protein>
    <submittedName>
        <fullName evidence="2">Uncharacterized protein</fullName>
    </submittedName>
</protein>
<sequence length="82" mass="9339">MLDNFSNLTNGNDFIRGITFRIAQQDKRWTVDALRRALLTEAQRKQILEEIIDGESAINPGLTRTMPRAQNKPVARQTRSVA</sequence>
<reference evidence="3" key="1">
    <citation type="journal article" date="2019" name="Int. J. Syst. Evol. Microbiol.">
        <title>The Global Catalogue of Microorganisms (GCM) 10K type strain sequencing project: providing services to taxonomists for standard genome sequencing and annotation.</title>
        <authorList>
            <consortium name="The Broad Institute Genomics Platform"/>
            <consortium name="The Broad Institute Genome Sequencing Center for Infectious Disease"/>
            <person name="Wu L."/>
            <person name="Ma J."/>
        </authorList>
    </citation>
    <scope>NUCLEOTIDE SEQUENCE [LARGE SCALE GENOMIC DNA]</scope>
    <source>
        <strain evidence="3">CCUG 36956</strain>
    </source>
</reference>
<comment type="caution">
    <text evidence="2">The sequence shown here is derived from an EMBL/GenBank/DDBJ whole genome shotgun (WGS) entry which is preliminary data.</text>
</comment>
<evidence type="ECO:0000313" key="2">
    <source>
        <dbReference type="EMBL" id="MFC7297035.1"/>
    </source>
</evidence>
<name>A0ABW2J212_9BURK</name>